<dbReference type="InterPro" id="IPR016032">
    <property type="entry name" value="Sig_transdc_resp-reg_C-effctor"/>
</dbReference>
<gene>
    <name evidence="4" type="ORF">OG327_17685</name>
</gene>
<dbReference type="GO" id="GO:0005524">
    <property type="term" value="F:ATP binding"/>
    <property type="evidence" value="ECO:0007669"/>
    <property type="project" value="UniProtKB-KW"/>
</dbReference>
<accession>A0AAU2JT84</accession>
<evidence type="ECO:0000259" key="3">
    <source>
        <dbReference type="PROSITE" id="PS50043"/>
    </source>
</evidence>
<proteinExistence type="predicted"/>
<feature type="domain" description="HTH luxR-type" evidence="3">
    <location>
        <begin position="837"/>
        <end position="901"/>
    </location>
</feature>
<organism evidence="4">
    <name type="scientific">Streptomyces sp. NBC_00049</name>
    <dbReference type="NCBI Taxonomy" id="2903617"/>
    <lineage>
        <taxon>Bacteria</taxon>
        <taxon>Bacillati</taxon>
        <taxon>Actinomycetota</taxon>
        <taxon>Actinomycetes</taxon>
        <taxon>Kitasatosporales</taxon>
        <taxon>Streptomycetaceae</taxon>
        <taxon>Streptomyces</taxon>
    </lineage>
</organism>
<dbReference type="InterPro" id="IPR000792">
    <property type="entry name" value="Tscrpt_reg_LuxR_C"/>
</dbReference>
<protein>
    <submittedName>
        <fullName evidence="4">LuxR C-terminal-related transcriptional regulator</fullName>
    </submittedName>
</protein>
<dbReference type="AlphaFoldDB" id="A0AAU2JT84"/>
<dbReference type="Gene3D" id="1.10.10.10">
    <property type="entry name" value="Winged helix-like DNA-binding domain superfamily/Winged helix DNA-binding domain"/>
    <property type="match status" value="1"/>
</dbReference>
<evidence type="ECO:0000313" key="4">
    <source>
        <dbReference type="EMBL" id="WTU74996.1"/>
    </source>
</evidence>
<dbReference type="GO" id="GO:0003677">
    <property type="term" value="F:DNA binding"/>
    <property type="evidence" value="ECO:0007669"/>
    <property type="project" value="InterPro"/>
</dbReference>
<keyword evidence="1" id="KW-0547">Nucleotide-binding</keyword>
<dbReference type="PROSITE" id="PS00622">
    <property type="entry name" value="HTH_LUXR_1"/>
    <property type="match status" value="1"/>
</dbReference>
<dbReference type="PRINTS" id="PR00038">
    <property type="entry name" value="HTHLUXR"/>
</dbReference>
<name>A0AAU2JT84_9ACTN</name>
<dbReference type="PROSITE" id="PS50043">
    <property type="entry name" value="HTH_LUXR_2"/>
    <property type="match status" value="1"/>
</dbReference>
<sequence>MLLGRVRERGVVERLLGDARDGRSGVLVLRGEAGIGKTALLDDVVAGAGAGLRVLRGTGIEFESALPYSGLHLLLRSVLDRVDGLPGAQAGALRTALGMGDATPSGGDRFLVGLAVLTLLAELAEEQPLFCLVDDAQWLDRASAEALVFAARRLHAERIALVFAVRDPHTPEFRPAGLDELRIDRLGPQDAADLLDRHAAGLPRHVRDQVLREAEGNPLALLEFGAGRPEGHGPAAGGPRGRIEQGFAARIAALPEPASTLLLLAAAAGDEGDAGTVFRAAALLGADIADLAPAEQQALVRLYGNRLVFRHPLIRSAAYRAVPAGRRFAAHRALAEVGTGHCRAWHRAAAATTPDEAVAAELERTAEQVRARGGHAALATVYERAAELSPDPADRGRRLGSAAQAALDAGQSERARALADAARREPGGGVLARARVAEIAARVADEQGDLAGAYSLLLDAAPPIAAADPVGAGRLMYLAVGSAWVAGDLSGAERAAAVAARLEPPLPNLAVVSALASMASPDAGVRTGALRELAAAAAVSASGAARTAADLREALHSACWPGLLGDHRAALERASAIERECRVQGAVGVLPRALLEVTRSQLRLGLHREALAAGTEGLRIAADTGQARTRAQLAAALAGLAAARGDEDRLQELTRIADAVDLPDVRHVATSAGILLDLGLGRHEAAADRAAASPAAAACTCCSREADEVEAAVRVGRPVPARAARDRLRELAGHLGQPGIDAVLARCEALLAVDPGAEDWFRRALELHARRDTDRFEEARTGLLYGEWLRRNRRPVDARGPLRAAQEGFERLGARPWAERAAGELRAAGGSRTDPEPDAALDRLTPQELQVVRLAATGLTNRDIGAQMFLSPRTVGYHLYNAYPKLGVTSRVELARLEPAT</sequence>
<reference evidence="4" key="1">
    <citation type="submission" date="2022-10" db="EMBL/GenBank/DDBJ databases">
        <title>The complete genomes of actinobacterial strains from the NBC collection.</title>
        <authorList>
            <person name="Joergensen T.S."/>
            <person name="Alvarez Arevalo M."/>
            <person name="Sterndorff E.B."/>
            <person name="Faurdal D."/>
            <person name="Vuksanovic O."/>
            <person name="Mourched A.-S."/>
            <person name="Charusanti P."/>
            <person name="Shaw S."/>
            <person name="Blin K."/>
            <person name="Weber T."/>
        </authorList>
    </citation>
    <scope>NUCLEOTIDE SEQUENCE</scope>
    <source>
        <strain evidence="4">NBC_00049</strain>
    </source>
</reference>
<evidence type="ECO:0000256" key="2">
    <source>
        <dbReference type="ARBA" id="ARBA00022840"/>
    </source>
</evidence>
<dbReference type="SUPFAM" id="SSF52540">
    <property type="entry name" value="P-loop containing nucleoside triphosphate hydrolases"/>
    <property type="match status" value="1"/>
</dbReference>
<keyword evidence="2" id="KW-0067">ATP-binding</keyword>
<dbReference type="Pfam" id="PF00196">
    <property type="entry name" value="GerE"/>
    <property type="match status" value="1"/>
</dbReference>
<dbReference type="CDD" id="cd06170">
    <property type="entry name" value="LuxR_C_like"/>
    <property type="match status" value="1"/>
</dbReference>
<dbReference type="SMART" id="SM00421">
    <property type="entry name" value="HTH_LUXR"/>
    <property type="match status" value="1"/>
</dbReference>
<dbReference type="EMBL" id="CP108264">
    <property type="protein sequence ID" value="WTU74996.1"/>
    <property type="molecule type" value="Genomic_DNA"/>
</dbReference>
<dbReference type="InterPro" id="IPR036388">
    <property type="entry name" value="WH-like_DNA-bd_sf"/>
</dbReference>
<dbReference type="SUPFAM" id="SSF46894">
    <property type="entry name" value="C-terminal effector domain of the bipartite response regulators"/>
    <property type="match status" value="1"/>
</dbReference>
<dbReference type="InterPro" id="IPR041664">
    <property type="entry name" value="AAA_16"/>
</dbReference>
<dbReference type="InterPro" id="IPR027417">
    <property type="entry name" value="P-loop_NTPase"/>
</dbReference>
<dbReference type="PANTHER" id="PTHR16305:SF35">
    <property type="entry name" value="TRANSCRIPTIONAL ACTIVATOR DOMAIN"/>
    <property type="match status" value="1"/>
</dbReference>
<dbReference type="GO" id="GO:0006355">
    <property type="term" value="P:regulation of DNA-templated transcription"/>
    <property type="evidence" value="ECO:0007669"/>
    <property type="project" value="InterPro"/>
</dbReference>
<dbReference type="Pfam" id="PF13191">
    <property type="entry name" value="AAA_16"/>
    <property type="match status" value="1"/>
</dbReference>
<dbReference type="PANTHER" id="PTHR16305">
    <property type="entry name" value="TESTICULAR SOLUBLE ADENYLYL CYCLASE"/>
    <property type="match status" value="1"/>
</dbReference>
<evidence type="ECO:0000256" key="1">
    <source>
        <dbReference type="ARBA" id="ARBA00022741"/>
    </source>
</evidence>
<dbReference type="GO" id="GO:0005737">
    <property type="term" value="C:cytoplasm"/>
    <property type="evidence" value="ECO:0007669"/>
    <property type="project" value="TreeGrafter"/>
</dbReference>
<dbReference type="GO" id="GO:0004016">
    <property type="term" value="F:adenylate cyclase activity"/>
    <property type="evidence" value="ECO:0007669"/>
    <property type="project" value="TreeGrafter"/>
</dbReference>